<evidence type="ECO:0000256" key="3">
    <source>
        <dbReference type="ARBA" id="ARBA00022679"/>
    </source>
</evidence>
<dbReference type="Pfam" id="PF13500">
    <property type="entry name" value="AAA_26"/>
    <property type="match status" value="1"/>
</dbReference>
<dbReference type="GO" id="GO:0005524">
    <property type="term" value="F:ATP binding"/>
    <property type="evidence" value="ECO:0007669"/>
    <property type="project" value="InterPro"/>
</dbReference>
<name>A0A1Y2F0J3_PROLT</name>
<dbReference type="Proteomes" id="UP000193685">
    <property type="component" value="Unassembled WGS sequence"/>
</dbReference>
<dbReference type="Pfam" id="PF00202">
    <property type="entry name" value="Aminotran_3"/>
    <property type="match status" value="1"/>
</dbReference>
<comment type="subcellular location">
    <subcellularLocation>
        <location evidence="1">Mitochondrion</location>
    </subcellularLocation>
</comment>
<dbReference type="SUPFAM" id="SSF52540">
    <property type="entry name" value="P-loop containing nucleoside triphosphate hydrolases"/>
    <property type="match status" value="1"/>
</dbReference>
<reference evidence="5 6" key="1">
    <citation type="submission" date="2016-07" db="EMBL/GenBank/DDBJ databases">
        <title>Pervasive Adenine N6-methylation of Active Genes in Fungi.</title>
        <authorList>
            <consortium name="DOE Joint Genome Institute"/>
            <person name="Mondo S.J."/>
            <person name="Dannebaum R.O."/>
            <person name="Kuo R.C."/>
            <person name="Labutti K."/>
            <person name="Haridas S."/>
            <person name="Kuo A."/>
            <person name="Salamov A."/>
            <person name="Ahrendt S.R."/>
            <person name="Lipzen A."/>
            <person name="Sullivan W."/>
            <person name="Andreopoulos W.B."/>
            <person name="Clum A."/>
            <person name="Lindquist E."/>
            <person name="Daum C."/>
            <person name="Ramamoorthy G.K."/>
            <person name="Gryganskyi A."/>
            <person name="Culley D."/>
            <person name="Magnuson J.K."/>
            <person name="James T.Y."/>
            <person name="O'Malley M.A."/>
            <person name="Stajich J.E."/>
            <person name="Spatafora J.W."/>
            <person name="Visel A."/>
            <person name="Grigoriev I.V."/>
        </authorList>
    </citation>
    <scope>NUCLEOTIDE SEQUENCE [LARGE SCALE GENOMIC DNA]</scope>
    <source>
        <strain evidence="5 6">12-1054</strain>
    </source>
</reference>
<dbReference type="OMA" id="KGWASRA"/>
<keyword evidence="4" id="KW-0663">Pyridoxal phosphate</keyword>
<dbReference type="Gene3D" id="3.40.640.10">
    <property type="entry name" value="Type I PLP-dependent aspartate aminotransferase-like (Major domain)"/>
    <property type="match status" value="1"/>
</dbReference>
<gene>
    <name evidence="5" type="ORF">BCR37DRAFT_155650</name>
</gene>
<dbReference type="InterPro" id="IPR015422">
    <property type="entry name" value="PyrdxlP-dep_Trfase_small"/>
</dbReference>
<dbReference type="GO" id="GO:0009102">
    <property type="term" value="P:biotin biosynthetic process"/>
    <property type="evidence" value="ECO:0007669"/>
    <property type="project" value="UniProtKB-UniPathway"/>
</dbReference>
<dbReference type="GO" id="GO:0030170">
    <property type="term" value="F:pyridoxal phosphate binding"/>
    <property type="evidence" value="ECO:0007669"/>
    <property type="project" value="InterPro"/>
</dbReference>
<dbReference type="CDD" id="cd03109">
    <property type="entry name" value="DTBS"/>
    <property type="match status" value="1"/>
</dbReference>
<dbReference type="PANTHER" id="PTHR42684">
    <property type="entry name" value="ADENOSYLMETHIONINE-8-AMINO-7-OXONONANOATE AMINOTRANSFERASE"/>
    <property type="match status" value="1"/>
</dbReference>
<dbReference type="STRING" id="56484.A0A1Y2F0J3"/>
<dbReference type="EMBL" id="MCFI01000020">
    <property type="protein sequence ID" value="ORY77421.1"/>
    <property type="molecule type" value="Genomic_DNA"/>
</dbReference>
<keyword evidence="2" id="KW-0032">Aminotransferase</keyword>
<dbReference type="GO" id="GO:0005739">
    <property type="term" value="C:mitochondrion"/>
    <property type="evidence" value="ECO:0007669"/>
    <property type="project" value="UniProtKB-SubCell"/>
</dbReference>
<dbReference type="SUPFAM" id="SSF53383">
    <property type="entry name" value="PLP-dependent transferases"/>
    <property type="match status" value="1"/>
</dbReference>
<dbReference type="Gene3D" id="3.90.1150.10">
    <property type="entry name" value="Aspartate Aminotransferase, domain 1"/>
    <property type="match status" value="2"/>
</dbReference>
<comment type="caution">
    <text evidence="5">The sequence shown here is derived from an EMBL/GenBank/DDBJ whole genome shotgun (WGS) entry which is preliminary data.</text>
</comment>
<dbReference type="GO" id="GO:0004015">
    <property type="term" value="F:adenosylmethionine-8-amino-7-oxononanoate transaminase activity"/>
    <property type="evidence" value="ECO:0007669"/>
    <property type="project" value="TreeGrafter"/>
</dbReference>
<dbReference type="InterPro" id="IPR004472">
    <property type="entry name" value="DTB_synth_BioD"/>
</dbReference>
<dbReference type="InterPro" id="IPR015424">
    <property type="entry name" value="PyrdxlP-dep_Trfase"/>
</dbReference>
<dbReference type="PROSITE" id="PS00600">
    <property type="entry name" value="AA_TRANSFER_CLASS_3"/>
    <property type="match status" value="1"/>
</dbReference>
<organism evidence="5 6">
    <name type="scientific">Protomyces lactucae-debilis</name>
    <dbReference type="NCBI Taxonomy" id="2754530"/>
    <lineage>
        <taxon>Eukaryota</taxon>
        <taxon>Fungi</taxon>
        <taxon>Dikarya</taxon>
        <taxon>Ascomycota</taxon>
        <taxon>Taphrinomycotina</taxon>
        <taxon>Taphrinomycetes</taxon>
        <taxon>Taphrinales</taxon>
        <taxon>Protomycetaceae</taxon>
        <taxon>Protomyces</taxon>
    </lineage>
</organism>
<dbReference type="GeneID" id="63782735"/>
<dbReference type="InterPro" id="IPR005814">
    <property type="entry name" value="Aminotrans_3"/>
</dbReference>
<dbReference type="InterPro" id="IPR027417">
    <property type="entry name" value="P-loop_NTPase"/>
</dbReference>
<dbReference type="InterPro" id="IPR015421">
    <property type="entry name" value="PyrdxlP-dep_Trfase_major"/>
</dbReference>
<dbReference type="PANTHER" id="PTHR42684:SF3">
    <property type="entry name" value="ADENOSYLMETHIONINE-8-AMINO-7-OXONONANOATE AMINOTRANSFERASE"/>
    <property type="match status" value="1"/>
</dbReference>
<dbReference type="GO" id="GO:0000287">
    <property type="term" value="F:magnesium ion binding"/>
    <property type="evidence" value="ECO:0007669"/>
    <property type="project" value="InterPro"/>
</dbReference>
<keyword evidence="3" id="KW-0808">Transferase</keyword>
<accession>A0A1Y2F0J3</accession>
<dbReference type="HAMAP" id="MF_00336">
    <property type="entry name" value="BioD"/>
    <property type="match status" value="1"/>
</dbReference>
<dbReference type="RefSeq" id="XP_040723042.1">
    <property type="nucleotide sequence ID" value="XM_040866136.1"/>
</dbReference>
<dbReference type="AlphaFoldDB" id="A0A1Y2F0J3"/>
<dbReference type="InterPro" id="IPR049704">
    <property type="entry name" value="Aminotrans_3_PPA_site"/>
</dbReference>
<evidence type="ECO:0000256" key="2">
    <source>
        <dbReference type="ARBA" id="ARBA00022576"/>
    </source>
</evidence>
<sequence length="739" mass="80617">MRPGSLPVSLRQPAYTLFGANTEVGKTIFSTLLVRALAPKVRYIKPVSTGPLDEADYAHIKRFTNVDGHFFYQFDRPCSPHLAAREHGDDVPSDATIIQKLTSLLAEPSEGITLIETAGGVHSPSPEGNSQLQLLRPLRLPVLLIADTKLGGISTTMSAYESLRLNGFDVTAILGFKQDWGNLEYLAGKLDVPIVQVPPPPARLDDIRADCEHMAVYYDLLAVSAPVKYIKEHLQAEHTQRLARLEEMPRKALDVLWYPFTQHKLVEEAKVTVIDSALQDEFAVYKAQSQQIGPVFDASASWWTQGLGHANSELALTAAYAAGRYGHVILPSAVNEPALALAEKLLETVGKGWASRVYYSDNGATAIEVALKMALKASRIRYAQDPVLAKLSPEELNLGVIGLVGAYHGDTIGAMDAAEPNVYNEQVDWYRTRGLFFDPPQWHLKQGKYVLTCAETGSIEATSLDEVFDLGRINSPLAEKYTAWINREIDAAVRRGQRFGALLFEPILMGAGGMIFVDPLFQHLLVKLVRSAKNLAPPAQAGDWEGLPVITDEVFTGLYRLGLPRTFDKLGFLPDISVNAKLLTGGLVPLAVTLATKEIFEVFNQGGKQDALLHGHSYTAHPVGTSVALKSLDLLKELHKGDLTSIWSDEFVVKMSHHARVEGMVCLGSVLALTLKAEGGYTSLQATGFLDALRADGVLARPLGNVVYFMASQITTEETARRVEGSILSAIDEISASEC</sequence>
<dbReference type="FunFam" id="3.90.1150.10:FF:000080">
    <property type="entry name" value="Bifunctional dethiobiotin synthetase/adenosylmethionine-8-amino-7-oxononanoate aminotransferase"/>
    <property type="match status" value="1"/>
</dbReference>
<dbReference type="Gene3D" id="3.40.50.300">
    <property type="entry name" value="P-loop containing nucleotide triphosphate hydrolases"/>
    <property type="match status" value="1"/>
</dbReference>
<protein>
    <submittedName>
        <fullName evidence="5">Onanonoxo-7-onima-8-eninoihtemlysoneda</fullName>
    </submittedName>
</protein>
<evidence type="ECO:0000313" key="6">
    <source>
        <dbReference type="Proteomes" id="UP000193685"/>
    </source>
</evidence>
<evidence type="ECO:0000313" key="5">
    <source>
        <dbReference type="EMBL" id="ORY77421.1"/>
    </source>
</evidence>
<keyword evidence="6" id="KW-1185">Reference proteome</keyword>
<evidence type="ECO:0000256" key="4">
    <source>
        <dbReference type="ARBA" id="ARBA00022898"/>
    </source>
</evidence>
<evidence type="ECO:0000256" key="1">
    <source>
        <dbReference type="ARBA" id="ARBA00004173"/>
    </source>
</evidence>
<dbReference type="GO" id="GO:0004141">
    <property type="term" value="F:dethiobiotin synthase activity"/>
    <property type="evidence" value="ECO:0007669"/>
    <property type="project" value="InterPro"/>
</dbReference>
<proteinExistence type="inferred from homology"/>
<dbReference type="OrthoDB" id="425114at2759"/>
<dbReference type="UniPathway" id="UPA00078"/>